<keyword evidence="3 7" id="KW-0347">Helicase</keyword>
<dbReference type="Proteomes" id="UP000606008">
    <property type="component" value="Unassembled WGS sequence"/>
</dbReference>
<feature type="short sequence motif" description="Q motif" evidence="6">
    <location>
        <begin position="34"/>
        <end position="62"/>
    </location>
</feature>
<gene>
    <name evidence="12" type="ORF">F7231_04800</name>
</gene>
<feature type="compositionally biased region" description="Basic residues" evidence="8">
    <location>
        <begin position="551"/>
        <end position="560"/>
    </location>
</feature>
<feature type="compositionally biased region" description="Basic and acidic residues" evidence="8">
    <location>
        <begin position="452"/>
        <end position="465"/>
    </location>
</feature>
<dbReference type="InterPro" id="IPR000629">
    <property type="entry name" value="RNA-helicase_DEAD-box_CS"/>
</dbReference>
<dbReference type="PROSITE" id="PS51194">
    <property type="entry name" value="HELICASE_CTER"/>
    <property type="match status" value="1"/>
</dbReference>
<dbReference type="InterPro" id="IPR044742">
    <property type="entry name" value="DEAD/DEAH_RhlB"/>
</dbReference>
<dbReference type="CDD" id="cd00268">
    <property type="entry name" value="DEADc"/>
    <property type="match status" value="1"/>
</dbReference>
<dbReference type="PANTHER" id="PTHR47959:SF13">
    <property type="entry name" value="ATP-DEPENDENT RNA HELICASE RHLE"/>
    <property type="match status" value="1"/>
</dbReference>
<evidence type="ECO:0000256" key="4">
    <source>
        <dbReference type="ARBA" id="ARBA00022840"/>
    </source>
</evidence>
<evidence type="ECO:0000256" key="8">
    <source>
        <dbReference type="SAM" id="MobiDB-lite"/>
    </source>
</evidence>
<feature type="domain" description="Helicase C-terminal" evidence="10">
    <location>
        <begin position="265"/>
        <end position="409"/>
    </location>
</feature>
<dbReference type="EMBL" id="WAEL01000001">
    <property type="protein sequence ID" value="NID09480.1"/>
    <property type="molecule type" value="Genomic_DNA"/>
</dbReference>
<sequence>MAERVFGYLCFIIKRLLTRENKVSRSFTLQAVTLTFQDFNLHDDLRSGVEAMNYKQATPIQEQAIPLIQEGKDLIACAQTGTGKTAAFLIPLLDKIAHAEHDHTSTLVLVPTRELAKQIDDQVEGFSYFVSATSIAIYGGGKGDDWDKQRKALETGADIIIATPGRLIAHMQMGYVNFDKLNYLVLDEADKMLDMGFSDDILKIVDSLPKERQTLLFSATMPAKIKTLASKLLTSPEEIRLSVSKPAAGIDQQIYLAKDHQKLPLLEHLMGTMDVKSMVLFTSRKSEVNAIVRALAKRGYVAKGISSDLEQEEREVVLREFKNKQLQIIVATDVLSRGIDVDNITHVVNYDVPRDAEDYVHRIGRTARAATTGTAITFVNEADMNKLGRIEKLIERKLDRLSITEELGYGPGPVAGVRDEPGPFDRGRSNGRGGRDAGRNGRGNGRSGDGNRNGRSDRPAGERTPRPQPASAVADVPVADSESTPTTLADGTAAPRPERDPNRRNNRRKRGPRPDGEKAALVPAGDGTPVDGVSPTGDTQPVSVAGEATKPRRKKRRRGRSKEGVSGEGVTASPDSAAVEAAAPQVAPEAAVSFAPISTWREID</sequence>
<feature type="compositionally biased region" description="Low complexity" evidence="8">
    <location>
        <begin position="469"/>
        <end position="481"/>
    </location>
</feature>
<evidence type="ECO:0000313" key="13">
    <source>
        <dbReference type="Proteomes" id="UP000606008"/>
    </source>
</evidence>
<evidence type="ECO:0000313" key="12">
    <source>
        <dbReference type="EMBL" id="NID09480.1"/>
    </source>
</evidence>
<keyword evidence="13" id="KW-1185">Reference proteome</keyword>
<organism evidence="12 13">
    <name type="scientific">Fibrivirga algicola</name>
    <dbReference type="NCBI Taxonomy" id="2950420"/>
    <lineage>
        <taxon>Bacteria</taxon>
        <taxon>Pseudomonadati</taxon>
        <taxon>Bacteroidota</taxon>
        <taxon>Cytophagia</taxon>
        <taxon>Cytophagales</taxon>
        <taxon>Spirosomataceae</taxon>
        <taxon>Fibrivirga</taxon>
    </lineage>
</organism>
<keyword evidence="2 7" id="KW-0378">Hydrolase</keyword>
<dbReference type="PROSITE" id="PS00039">
    <property type="entry name" value="DEAD_ATP_HELICASE"/>
    <property type="match status" value="1"/>
</dbReference>
<dbReference type="SMART" id="SM00490">
    <property type="entry name" value="HELICc"/>
    <property type="match status" value="1"/>
</dbReference>
<reference evidence="13" key="2">
    <citation type="submission" date="2023-07" db="EMBL/GenBank/DDBJ databases">
        <authorList>
            <person name="Jung D.-H."/>
        </authorList>
    </citation>
    <scope>NUCLEOTIDE SEQUENCE [LARGE SCALE GENOMIC DNA]</scope>
    <source>
        <strain evidence="13">JA-25</strain>
    </source>
</reference>
<evidence type="ECO:0000259" key="11">
    <source>
        <dbReference type="PROSITE" id="PS51195"/>
    </source>
</evidence>
<keyword evidence="1 7" id="KW-0547">Nucleotide-binding</keyword>
<dbReference type="InterPro" id="IPR050079">
    <property type="entry name" value="DEAD_box_RNA_helicase"/>
</dbReference>
<comment type="caution">
    <text evidence="12">The sequence shown here is derived from an EMBL/GenBank/DDBJ whole genome shotgun (WGS) entry which is preliminary data.</text>
</comment>
<evidence type="ECO:0000256" key="3">
    <source>
        <dbReference type="ARBA" id="ARBA00022806"/>
    </source>
</evidence>
<feature type="domain" description="Helicase ATP-binding" evidence="9">
    <location>
        <begin position="65"/>
        <end position="239"/>
    </location>
</feature>
<dbReference type="PROSITE" id="PS51195">
    <property type="entry name" value="Q_MOTIF"/>
    <property type="match status" value="1"/>
</dbReference>
<protein>
    <submittedName>
        <fullName evidence="12">DEAD/DEAH box helicase</fullName>
    </submittedName>
</protein>
<dbReference type="InterPro" id="IPR014001">
    <property type="entry name" value="Helicase_ATP-bd"/>
</dbReference>
<feature type="compositionally biased region" description="Low complexity" evidence="8">
    <location>
        <begin position="568"/>
        <end position="589"/>
    </location>
</feature>
<evidence type="ECO:0000259" key="10">
    <source>
        <dbReference type="PROSITE" id="PS51194"/>
    </source>
</evidence>
<dbReference type="InterPro" id="IPR001650">
    <property type="entry name" value="Helicase_C-like"/>
</dbReference>
<dbReference type="InterPro" id="IPR011545">
    <property type="entry name" value="DEAD/DEAH_box_helicase_dom"/>
</dbReference>
<evidence type="ECO:0000259" key="9">
    <source>
        <dbReference type="PROSITE" id="PS51192"/>
    </source>
</evidence>
<comment type="similarity">
    <text evidence="5 7">Belongs to the DEAD box helicase family.</text>
</comment>
<accession>A0ABX0QE37</accession>
<dbReference type="Gene3D" id="3.40.50.300">
    <property type="entry name" value="P-loop containing nucleotide triphosphate hydrolases"/>
    <property type="match status" value="2"/>
</dbReference>
<keyword evidence="4 7" id="KW-0067">ATP-binding</keyword>
<evidence type="ECO:0000256" key="2">
    <source>
        <dbReference type="ARBA" id="ARBA00022801"/>
    </source>
</evidence>
<evidence type="ECO:0000256" key="5">
    <source>
        <dbReference type="ARBA" id="ARBA00038437"/>
    </source>
</evidence>
<dbReference type="PANTHER" id="PTHR47959">
    <property type="entry name" value="ATP-DEPENDENT RNA HELICASE RHLE-RELATED"/>
    <property type="match status" value="1"/>
</dbReference>
<evidence type="ECO:0000256" key="6">
    <source>
        <dbReference type="PROSITE-ProRule" id="PRU00552"/>
    </source>
</evidence>
<reference evidence="13" key="1">
    <citation type="submission" date="2019-09" db="EMBL/GenBank/DDBJ databases">
        <authorList>
            <person name="Jung D.-H."/>
        </authorList>
    </citation>
    <scope>NUCLEOTIDE SEQUENCE [LARGE SCALE GENOMIC DNA]</scope>
    <source>
        <strain evidence="13">JA-25</strain>
    </source>
</reference>
<name>A0ABX0QE37_9BACT</name>
<proteinExistence type="inferred from homology"/>
<feature type="compositionally biased region" description="Basic and acidic residues" evidence="8">
    <location>
        <begin position="417"/>
        <end position="439"/>
    </location>
</feature>
<evidence type="ECO:0000256" key="7">
    <source>
        <dbReference type="RuleBase" id="RU000492"/>
    </source>
</evidence>
<dbReference type="PROSITE" id="PS51192">
    <property type="entry name" value="HELICASE_ATP_BIND_1"/>
    <property type="match status" value="1"/>
</dbReference>
<dbReference type="Pfam" id="PF00270">
    <property type="entry name" value="DEAD"/>
    <property type="match status" value="1"/>
</dbReference>
<dbReference type="Pfam" id="PF00271">
    <property type="entry name" value="Helicase_C"/>
    <property type="match status" value="1"/>
</dbReference>
<dbReference type="InterPro" id="IPR027417">
    <property type="entry name" value="P-loop_NTPase"/>
</dbReference>
<dbReference type="SUPFAM" id="SSF52540">
    <property type="entry name" value="P-loop containing nucleoside triphosphate hydrolases"/>
    <property type="match status" value="2"/>
</dbReference>
<feature type="domain" description="DEAD-box RNA helicase Q" evidence="11">
    <location>
        <begin position="34"/>
        <end position="62"/>
    </location>
</feature>
<dbReference type="GO" id="GO:0004386">
    <property type="term" value="F:helicase activity"/>
    <property type="evidence" value="ECO:0007669"/>
    <property type="project" value="UniProtKB-KW"/>
</dbReference>
<feature type="region of interest" description="Disordered" evidence="8">
    <location>
        <begin position="406"/>
        <end position="589"/>
    </location>
</feature>
<dbReference type="CDD" id="cd18787">
    <property type="entry name" value="SF2_C_DEAD"/>
    <property type="match status" value="1"/>
</dbReference>
<dbReference type="InterPro" id="IPR014014">
    <property type="entry name" value="RNA_helicase_DEAD_Q_motif"/>
</dbReference>
<evidence type="ECO:0000256" key="1">
    <source>
        <dbReference type="ARBA" id="ARBA00022741"/>
    </source>
</evidence>
<dbReference type="SMART" id="SM00487">
    <property type="entry name" value="DEXDc"/>
    <property type="match status" value="1"/>
</dbReference>